<dbReference type="Pfam" id="PF01381">
    <property type="entry name" value="HTH_3"/>
    <property type="match status" value="1"/>
</dbReference>
<dbReference type="GeneID" id="91423949"/>
<organism evidence="2 3">
    <name type="scientific">Streptomyces longwoodensis</name>
    <dbReference type="NCBI Taxonomy" id="68231"/>
    <lineage>
        <taxon>Bacteria</taxon>
        <taxon>Bacillati</taxon>
        <taxon>Actinomycetota</taxon>
        <taxon>Actinomycetes</taxon>
        <taxon>Kitasatosporales</taxon>
        <taxon>Streptomycetaceae</taxon>
        <taxon>Streptomyces</taxon>
    </lineage>
</organism>
<dbReference type="AlphaFoldDB" id="A0A117QQ60"/>
<evidence type="ECO:0000313" key="3">
    <source>
        <dbReference type="Proteomes" id="UP000053271"/>
    </source>
</evidence>
<dbReference type="Gene3D" id="1.10.260.40">
    <property type="entry name" value="lambda repressor-like DNA-binding domains"/>
    <property type="match status" value="1"/>
</dbReference>
<dbReference type="CDD" id="cd00093">
    <property type="entry name" value="HTH_XRE"/>
    <property type="match status" value="1"/>
</dbReference>
<dbReference type="InterPro" id="IPR001387">
    <property type="entry name" value="Cro/C1-type_HTH"/>
</dbReference>
<keyword evidence="3" id="KW-1185">Reference proteome</keyword>
<dbReference type="InterPro" id="IPR010982">
    <property type="entry name" value="Lambda_DNA-bd_dom_sf"/>
</dbReference>
<comment type="caution">
    <text evidence="2">The sequence shown here is derived from an EMBL/GenBank/DDBJ whole genome shotgun (WGS) entry which is preliminary data.</text>
</comment>
<reference evidence="2 3" key="1">
    <citation type="submission" date="2015-10" db="EMBL/GenBank/DDBJ databases">
        <title>Draft genome sequence of Streptomyces longwoodensis DSM 41677, type strain for the species Streptomyces longwoodensis.</title>
        <authorList>
            <person name="Ruckert C."/>
            <person name="Winkler A."/>
            <person name="Kalinowski J."/>
            <person name="Kampfer P."/>
            <person name="Glaeser S."/>
        </authorList>
    </citation>
    <scope>NUCLEOTIDE SEQUENCE [LARGE SCALE GENOMIC DNA]</scope>
    <source>
        <strain evidence="2 3">DSM 41677</strain>
    </source>
</reference>
<protein>
    <submittedName>
        <fullName evidence="2">DNA-binding protein</fullName>
    </submittedName>
</protein>
<dbReference type="Proteomes" id="UP000053271">
    <property type="component" value="Unassembled WGS sequence"/>
</dbReference>
<dbReference type="InterPro" id="IPR012349">
    <property type="entry name" value="Split_barrel_FMN-bd"/>
</dbReference>
<dbReference type="SUPFAM" id="SSF47413">
    <property type="entry name" value="lambda repressor-like DNA-binding domains"/>
    <property type="match status" value="1"/>
</dbReference>
<dbReference type="Pfam" id="PF12900">
    <property type="entry name" value="Pyridox_ox_2"/>
    <property type="match status" value="1"/>
</dbReference>
<dbReference type="EMBL" id="LMWS01000007">
    <property type="protein sequence ID" value="KUN40723.1"/>
    <property type="molecule type" value="Genomic_DNA"/>
</dbReference>
<gene>
    <name evidence="2" type="ORF">AQJ30_04865</name>
</gene>
<accession>A0A117QQ60</accession>
<feature type="domain" description="HTH cro/C1-type" evidence="1">
    <location>
        <begin position="22"/>
        <end position="77"/>
    </location>
</feature>
<dbReference type="Gene3D" id="2.30.110.10">
    <property type="entry name" value="Electron Transport, Fmn-binding Protein, Chain A"/>
    <property type="match status" value="1"/>
</dbReference>
<sequence length="224" mass="24082">MTEQYTAPASVRVRAGDLGRRLALRRTGLGLTREETAARAGMATSYLRHLEEHAEAAPNADTLLRLAGALRTTVAELTGGNAERPPGQGRAVRGAGLDRLDADECWALLGTHAVGRIAVPTVDGPAIVPVNYSVVDGCIVFRTEPHATPARAAGRRVAFEIDRIDEAFSRGWSVLVRGTARAVTDPDEVRRLTERAHGEPWAGGQRPLWLRIDATGISGRRITV</sequence>
<dbReference type="STRING" id="68231.AQJ30_04865"/>
<dbReference type="InterPro" id="IPR024747">
    <property type="entry name" value="Pyridox_Oxase-rel"/>
</dbReference>
<dbReference type="GO" id="GO:0003677">
    <property type="term" value="F:DNA binding"/>
    <property type="evidence" value="ECO:0007669"/>
    <property type="project" value="UniProtKB-KW"/>
</dbReference>
<evidence type="ECO:0000313" key="2">
    <source>
        <dbReference type="EMBL" id="KUN40723.1"/>
    </source>
</evidence>
<evidence type="ECO:0000259" key="1">
    <source>
        <dbReference type="PROSITE" id="PS50943"/>
    </source>
</evidence>
<dbReference type="RefSeq" id="WP_067229070.1">
    <property type="nucleotide sequence ID" value="NZ_KQ948549.1"/>
</dbReference>
<dbReference type="SMART" id="SM00530">
    <property type="entry name" value="HTH_XRE"/>
    <property type="match status" value="1"/>
</dbReference>
<proteinExistence type="predicted"/>
<keyword evidence="2" id="KW-0238">DNA-binding</keyword>
<dbReference type="SUPFAM" id="SSF50475">
    <property type="entry name" value="FMN-binding split barrel"/>
    <property type="match status" value="1"/>
</dbReference>
<dbReference type="PROSITE" id="PS50943">
    <property type="entry name" value="HTH_CROC1"/>
    <property type="match status" value="1"/>
</dbReference>
<name>A0A117QQ60_9ACTN</name>